<name>A0ABP7EIV6_9ACTN</name>
<evidence type="ECO:0000256" key="2">
    <source>
        <dbReference type="ARBA" id="ARBA00023125"/>
    </source>
</evidence>
<dbReference type="SUPFAM" id="SSF46785">
    <property type="entry name" value="Winged helix' DNA-binding domain"/>
    <property type="match status" value="1"/>
</dbReference>
<evidence type="ECO:0000313" key="6">
    <source>
        <dbReference type="EMBL" id="GAA3719757.1"/>
    </source>
</evidence>
<evidence type="ECO:0000259" key="5">
    <source>
        <dbReference type="PROSITE" id="PS50949"/>
    </source>
</evidence>
<dbReference type="PANTHER" id="PTHR38445">
    <property type="entry name" value="HTH-TYPE TRANSCRIPTIONAL REPRESSOR YTRA"/>
    <property type="match status" value="1"/>
</dbReference>
<comment type="caution">
    <text evidence="6">The sequence shown here is derived from an EMBL/GenBank/DDBJ whole genome shotgun (WGS) entry which is preliminary data.</text>
</comment>
<dbReference type="InterPro" id="IPR036390">
    <property type="entry name" value="WH_DNA-bd_sf"/>
</dbReference>
<dbReference type="RefSeq" id="WP_344814693.1">
    <property type="nucleotide sequence ID" value="NZ_BAAAYX010000035.1"/>
</dbReference>
<evidence type="ECO:0000313" key="7">
    <source>
        <dbReference type="Proteomes" id="UP001500051"/>
    </source>
</evidence>
<evidence type="ECO:0000256" key="4">
    <source>
        <dbReference type="SAM" id="MobiDB-lite"/>
    </source>
</evidence>
<keyword evidence="3" id="KW-0804">Transcription</keyword>
<dbReference type="Gene3D" id="1.10.10.10">
    <property type="entry name" value="Winged helix-like DNA-binding domain superfamily/Winged helix DNA-binding domain"/>
    <property type="match status" value="1"/>
</dbReference>
<dbReference type="Proteomes" id="UP001500051">
    <property type="component" value="Unassembled WGS sequence"/>
</dbReference>
<proteinExistence type="predicted"/>
<organism evidence="6 7">
    <name type="scientific">Microlunatus aurantiacus</name>
    <dbReference type="NCBI Taxonomy" id="446786"/>
    <lineage>
        <taxon>Bacteria</taxon>
        <taxon>Bacillati</taxon>
        <taxon>Actinomycetota</taxon>
        <taxon>Actinomycetes</taxon>
        <taxon>Propionibacteriales</taxon>
        <taxon>Propionibacteriaceae</taxon>
        <taxon>Microlunatus</taxon>
    </lineage>
</organism>
<dbReference type="PANTHER" id="PTHR38445:SF9">
    <property type="entry name" value="HTH-TYPE TRANSCRIPTIONAL REPRESSOR YTRA"/>
    <property type="match status" value="1"/>
</dbReference>
<evidence type="ECO:0000256" key="3">
    <source>
        <dbReference type="ARBA" id="ARBA00023163"/>
    </source>
</evidence>
<dbReference type="PROSITE" id="PS50949">
    <property type="entry name" value="HTH_GNTR"/>
    <property type="match status" value="1"/>
</dbReference>
<dbReference type="CDD" id="cd07377">
    <property type="entry name" value="WHTH_GntR"/>
    <property type="match status" value="1"/>
</dbReference>
<gene>
    <name evidence="6" type="ORF">GCM10022204_44790</name>
</gene>
<dbReference type="InterPro" id="IPR000524">
    <property type="entry name" value="Tscrpt_reg_HTH_GntR"/>
</dbReference>
<reference evidence="7" key="1">
    <citation type="journal article" date="2019" name="Int. J. Syst. Evol. Microbiol.">
        <title>The Global Catalogue of Microorganisms (GCM) 10K type strain sequencing project: providing services to taxonomists for standard genome sequencing and annotation.</title>
        <authorList>
            <consortium name="The Broad Institute Genomics Platform"/>
            <consortium name="The Broad Institute Genome Sequencing Center for Infectious Disease"/>
            <person name="Wu L."/>
            <person name="Ma J."/>
        </authorList>
    </citation>
    <scope>NUCLEOTIDE SEQUENCE [LARGE SCALE GENOMIC DNA]</scope>
    <source>
        <strain evidence="7">JCM 16548</strain>
    </source>
</reference>
<dbReference type="SMART" id="SM00345">
    <property type="entry name" value="HTH_GNTR"/>
    <property type="match status" value="1"/>
</dbReference>
<feature type="region of interest" description="Disordered" evidence="4">
    <location>
        <begin position="1"/>
        <end position="21"/>
    </location>
</feature>
<keyword evidence="7" id="KW-1185">Reference proteome</keyword>
<feature type="domain" description="HTH gntR-type" evidence="5">
    <location>
        <begin position="23"/>
        <end position="91"/>
    </location>
</feature>
<dbReference type="InterPro" id="IPR036388">
    <property type="entry name" value="WH-like_DNA-bd_sf"/>
</dbReference>
<dbReference type="Pfam" id="PF00392">
    <property type="entry name" value="GntR"/>
    <property type="match status" value="1"/>
</dbReference>
<evidence type="ECO:0000256" key="1">
    <source>
        <dbReference type="ARBA" id="ARBA00023015"/>
    </source>
</evidence>
<keyword evidence="2" id="KW-0238">DNA-binding</keyword>
<dbReference type="EMBL" id="BAAAYX010000035">
    <property type="protein sequence ID" value="GAA3719757.1"/>
    <property type="molecule type" value="Genomic_DNA"/>
</dbReference>
<keyword evidence="1" id="KW-0805">Transcription regulation</keyword>
<protein>
    <submittedName>
        <fullName evidence="6">GntR family transcriptional regulator</fullName>
    </submittedName>
</protein>
<sequence>MTAHHPGDESPDATIRIDPESAVPPYDQIKAQVRDQIRAGTLAPGTRLPSIRQLAGDLGVAPGTVARAYAELEAGGLLDSSRTRGTRVRPGQQADPEVRRAVELFVAAARLTSTELADVLGLVRTEWNRQS</sequence>
<accession>A0ABP7EIV6</accession>